<dbReference type="Proteomes" id="UP000095280">
    <property type="component" value="Unplaced"/>
</dbReference>
<name>A0A1I8F1W3_9PLAT</name>
<proteinExistence type="predicted"/>
<protein>
    <submittedName>
        <fullName evidence="2">Secreted protein</fullName>
    </submittedName>
</protein>
<keyword evidence="1" id="KW-1185">Reference proteome</keyword>
<reference evidence="2" key="1">
    <citation type="submission" date="2016-11" db="UniProtKB">
        <authorList>
            <consortium name="WormBaseParasite"/>
        </authorList>
    </citation>
    <scope>IDENTIFICATION</scope>
</reference>
<accession>A0A1I8F1W3</accession>
<dbReference type="AlphaFoldDB" id="A0A1I8F1W3"/>
<dbReference type="WBParaSite" id="maker-unitig_10997-snap-gene-0.1-mRNA-1">
    <property type="protein sequence ID" value="maker-unitig_10997-snap-gene-0.1-mRNA-1"/>
    <property type="gene ID" value="maker-unitig_10997-snap-gene-0.1"/>
</dbReference>
<evidence type="ECO:0000313" key="2">
    <source>
        <dbReference type="WBParaSite" id="maker-unitig_10997-snap-gene-0.1-mRNA-1"/>
    </source>
</evidence>
<evidence type="ECO:0000313" key="1">
    <source>
        <dbReference type="Proteomes" id="UP000095280"/>
    </source>
</evidence>
<sequence>MTPRVFWCLPTRADNVTAMEFGPFTEELGPQTANYGARDAVRPAQRVDPSSSGSSPAAMATLQEKNVTGLTGTFRVPDSSERVQPSLVTTWRLASTGTCRSATGTDVRFSCK</sequence>
<organism evidence="1 2">
    <name type="scientific">Macrostomum lignano</name>
    <dbReference type="NCBI Taxonomy" id="282301"/>
    <lineage>
        <taxon>Eukaryota</taxon>
        <taxon>Metazoa</taxon>
        <taxon>Spiralia</taxon>
        <taxon>Lophotrochozoa</taxon>
        <taxon>Platyhelminthes</taxon>
        <taxon>Rhabditophora</taxon>
        <taxon>Macrostomorpha</taxon>
        <taxon>Macrostomida</taxon>
        <taxon>Macrostomidae</taxon>
        <taxon>Macrostomum</taxon>
    </lineage>
</organism>